<sequence length="150" mass="16413">MDVDLMQKKMRVHEACVATLMQRKEGLLAELRNFQDAANNETKSSAGDKYETGRAMMHLEKEKVAGQLDQVLKMEQVIRGIKPEKELDKAALGSLIKTENGHFFLSVSLGAVDGVVCLSPVAPLGQALLNATPGDKVSFQGRTFDILEVI</sequence>
<gene>
    <name evidence="1" type="ORF">C7460_105179</name>
</gene>
<reference evidence="1 2" key="1">
    <citation type="submission" date="2018-07" db="EMBL/GenBank/DDBJ databases">
        <title>Genomic Encyclopedia of Type Strains, Phase IV (KMG-IV): sequencing the most valuable type-strain genomes for metagenomic binning, comparative biology and taxonomic classification.</title>
        <authorList>
            <person name="Goeker M."/>
        </authorList>
    </citation>
    <scope>NUCLEOTIDE SEQUENCE [LARGE SCALE GENOMIC DNA]</scope>
    <source>
        <strain evidence="1 2">DSM 4134</strain>
    </source>
</reference>
<proteinExistence type="predicted"/>
<dbReference type="OrthoDB" id="667380at2"/>
<evidence type="ECO:0000313" key="2">
    <source>
        <dbReference type="Proteomes" id="UP000256779"/>
    </source>
</evidence>
<evidence type="ECO:0008006" key="3">
    <source>
        <dbReference type="Google" id="ProtNLM"/>
    </source>
</evidence>
<evidence type="ECO:0000313" key="1">
    <source>
        <dbReference type="EMBL" id="REE00552.1"/>
    </source>
</evidence>
<dbReference type="EMBL" id="QREG01000005">
    <property type="protein sequence ID" value="REE00552.1"/>
    <property type="molecule type" value="Genomic_DNA"/>
</dbReference>
<name>A0A3D9L4P2_MARFU</name>
<accession>A0A3D9L4P2</accession>
<dbReference type="AlphaFoldDB" id="A0A3D9L4P2"/>
<comment type="caution">
    <text evidence="1">The sequence shown here is derived from an EMBL/GenBank/DDBJ whole genome shotgun (WGS) entry which is preliminary data.</text>
</comment>
<organism evidence="1 2">
    <name type="scientific">Marinoscillum furvescens DSM 4134</name>
    <dbReference type="NCBI Taxonomy" id="1122208"/>
    <lineage>
        <taxon>Bacteria</taxon>
        <taxon>Pseudomonadati</taxon>
        <taxon>Bacteroidota</taxon>
        <taxon>Cytophagia</taxon>
        <taxon>Cytophagales</taxon>
        <taxon>Reichenbachiellaceae</taxon>
        <taxon>Marinoscillum</taxon>
    </lineage>
</organism>
<keyword evidence="2" id="KW-1185">Reference proteome</keyword>
<dbReference type="Proteomes" id="UP000256779">
    <property type="component" value="Unassembled WGS sequence"/>
</dbReference>
<dbReference type="RefSeq" id="WP_115867550.1">
    <property type="nucleotide sequence ID" value="NZ_QREG01000005.1"/>
</dbReference>
<protein>
    <recommendedName>
        <fullName evidence="3">Transcription elongation GreA/GreB family factor</fullName>
    </recommendedName>
</protein>